<evidence type="ECO:0000313" key="1">
    <source>
        <dbReference type="EMBL" id="RSZ23976.1"/>
    </source>
</evidence>
<organism evidence="1 2">
    <name type="scientific">Variovorax beijingensis</name>
    <dbReference type="NCBI Taxonomy" id="2496117"/>
    <lineage>
        <taxon>Bacteria</taxon>
        <taxon>Pseudomonadati</taxon>
        <taxon>Pseudomonadota</taxon>
        <taxon>Betaproteobacteria</taxon>
        <taxon>Burkholderiales</taxon>
        <taxon>Comamonadaceae</taxon>
        <taxon>Variovorax</taxon>
    </lineage>
</organism>
<name>A0ABX9ZWF0_9BURK</name>
<dbReference type="Proteomes" id="UP000271137">
    <property type="component" value="Unassembled WGS sequence"/>
</dbReference>
<comment type="caution">
    <text evidence="1">The sequence shown here is derived from an EMBL/GenBank/DDBJ whole genome shotgun (WGS) entry which is preliminary data.</text>
</comment>
<sequence>MSAQSNEIVVALARNFMALLQTGMPGWNRAFFRFDADDLKYGSIASYERDGKVNLIDPFETSDFYSTMNEMAVDLREAMSRSEPRFRVLLLTVDSSFDYEIRFENADPLRWRITKMDGGSGIPVGLT</sequence>
<dbReference type="RefSeq" id="WP_125967272.1">
    <property type="nucleotide sequence ID" value="NZ_RXFQ01000058.1"/>
</dbReference>
<evidence type="ECO:0000313" key="2">
    <source>
        <dbReference type="Proteomes" id="UP000271137"/>
    </source>
</evidence>
<protein>
    <submittedName>
        <fullName evidence="1">Uncharacterized protein</fullName>
    </submittedName>
</protein>
<accession>A0ABX9ZWF0</accession>
<gene>
    <name evidence="1" type="ORF">EJO66_32305</name>
</gene>
<dbReference type="EMBL" id="RXFQ01000058">
    <property type="protein sequence ID" value="RSZ23976.1"/>
    <property type="molecule type" value="Genomic_DNA"/>
</dbReference>
<proteinExistence type="predicted"/>
<keyword evidence="2" id="KW-1185">Reference proteome</keyword>
<reference evidence="1 2" key="1">
    <citation type="submission" date="2018-12" db="EMBL/GenBank/DDBJ databases">
        <title>The genome sequences of strain 502.</title>
        <authorList>
            <person name="Gao J."/>
            <person name="Sun J."/>
        </authorList>
    </citation>
    <scope>NUCLEOTIDE SEQUENCE [LARGE SCALE GENOMIC DNA]</scope>
    <source>
        <strain evidence="1 2">502</strain>
    </source>
</reference>